<sequence>MTPSPDHQQRVKQNDNNNNDDHQVDASHLKAKSPSSSTGLGISFGDLPPELRAMIWRCALPGPRVLDALTYVSAAGLETQVLGRDQLRMPIAHVCFESRRVVQEAGYVLAFPDADQPDDPGVWFHPQKDVVERTIWAPGDIRH</sequence>
<feature type="domain" description="2EXR" evidence="2">
    <location>
        <begin position="44"/>
        <end position="131"/>
    </location>
</feature>
<evidence type="ECO:0000313" key="4">
    <source>
        <dbReference type="Proteomes" id="UP001320420"/>
    </source>
</evidence>
<dbReference type="Proteomes" id="UP001320420">
    <property type="component" value="Unassembled WGS sequence"/>
</dbReference>
<protein>
    <recommendedName>
        <fullName evidence="2">2EXR domain-containing protein</fullName>
    </recommendedName>
</protein>
<dbReference type="PANTHER" id="PTHR35910">
    <property type="entry name" value="2EXR DOMAIN-CONTAINING PROTEIN"/>
    <property type="match status" value="1"/>
</dbReference>
<reference evidence="3 4" key="1">
    <citation type="submission" date="2024-02" db="EMBL/GenBank/DDBJ databases">
        <title>De novo assembly and annotation of 12 fungi associated with fruit tree decline syndrome in Ontario, Canada.</title>
        <authorList>
            <person name="Sulman M."/>
            <person name="Ellouze W."/>
            <person name="Ilyukhin E."/>
        </authorList>
    </citation>
    <scope>NUCLEOTIDE SEQUENCE [LARGE SCALE GENOMIC DNA]</scope>
    <source>
        <strain evidence="3 4">M11/M66-122</strain>
    </source>
</reference>
<evidence type="ECO:0000259" key="2">
    <source>
        <dbReference type="Pfam" id="PF20150"/>
    </source>
</evidence>
<gene>
    <name evidence="3" type="ORF">SLS62_001222</name>
</gene>
<organism evidence="3 4">
    <name type="scientific">Diatrype stigma</name>
    <dbReference type="NCBI Taxonomy" id="117547"/>
    <lineage>
        <taxon>Eukaryota</taxon>
        <taxon>Fungi</taxon>
        <taxon>Dikarya</taxon>
        <taxon>Ascomycota</taxon>
        <taxon>Pezizomycotina</taxon>
        <taxon>Sordariomycetes</taxon>
        <taxon>Xylariomycetidae</taxon>
        <taxon>Xylariales</taxon>
        <taxon>Diatrypaceae</taxon>
        <taxon>Diatrype</taxon>
    </lineage>
</organism>
<name>A0AAN9V914_9PEZI</name>
<dbReference type="PANTHER" id="PTHR35910:SF6">
    <property type="entry name" value="2EXR DOMAIN-CONTAINING PROTEIN"/>
    <property type="match status" value="1"/>
</dbReference>
<feature type="region of interest" description="Disordered" evidence="1">
    <location>
        <begin position="1"/>
        <end position="43"/>
    </location>
</feature>
<dbReference type="InterPro" id="IPR045518">
    <property type="entry name" value="2EXR"/>
</dbReference>
<comment type="caution">
    <text evidence="3">The sequence shown here is derived from an EMBL/GenBank/DDBJ whole genome shotgun (WGS) entry which is preliminary data.</text>
</comment>
<proteinExistence type="predicted"/>
<accession>A0AAN9V914</accession>
<evidence type="ECO:0000313" key="3">
    <source>
        <dbReference type="EMBL" id="KAK7756779.1"/>
    </source>
</evidence>
<feature type="compositionally biased region" description="Basic and acidic residues" evidence="1">
    <location>
        <begin position="7"/>
        <end position="28"/>
    </location>
</feature>
<evidence type="ECO:0000256" key="1">
    <source>
        <dbReference type="SAM" id="MobiDB-lite"/>
    </source>
</evidence>
<dbReference type="AlphaFoldDB" id="A0AAN9V914"/>
<dbReference type="EMBL" id="JAKJXP020000005">
    <property type="protein sequence ID" value="KAK7756779.1"/>
    <property type="molecule type" value="Genomic_DNA"/>
</dbReference>
<dbReference type="Pfam" id="PF20150">
    <property type="entry name" value="2EXR"/>
    <property type="match status" value="1"/>
</dbReference>
<keyword evidence="4" id="KW-1185">Reference proteome</keyword>